<name>A0A9Q8URG3_PASFU</name>
<protein>
    <submittedName>
        <fullName evidence="2">Uncharacterized protein</fullName>
    </submittedName>
</protein>
<proteinExistence type="predicted"/>
<feature type="region of interest" description="Disordered" evidence="1">
    <location>
        <begin position="1"/>
        <end position="30"/>
    </location>
</feature>
<dbReference type="EMBL" id="CP090169">
    <property type="protein sequence ID" value="UJO19779.1"/>
    <property type="molecule type" value="Genomic_DNA"/>
</dbReference>
<dbReference type="Proteomes" id="UP000756132">
    <property type="component" value="Chromosome 7"/>
</dbReference>
<dbReference type="AlphaFoldDB" id="A0A9Q8URG3"/>
<reference evidence="2" key="2">
    <citation type="journal article" date="2022" name="Microb. Genom.">
        <title>A chromosome-scale genome assembly of the tomato pathogen Cladosporium fulvum reveals a compartmentalized genome architecture and the presence of a dispensable chromosome.</title>
        <authorList>
            <person name="Zaccaron A.Z."/>
            <person name="Chen L.H."/>
            <person name="Samaras A."/>
            <person name="Stergiopoulos I."/>
        </authorList>
    </citation>
    <scope>NUCLEOTIDE SEQUENCE</scope>
    <source>
        <strain evidence="2">Race5_Kim</strain>
    </source>
</reference>
<sequence>MPNKKEQKLREKARAAREQKGKFATTEQQQDFDTGELGTSVVELLDKALGSNILEDVKSTDPAKFNKGAQIFEFREVMQEVLVALKKADKIAREKDKAEL</sequence>
<gene>
    <name evidence="2" type="ORF">CLAFUR5_09869</name>
</gene>
<organism evidence="2 3">
    <name type="scientific">Passalora fulva</name>
    <name type="common">Tomato leaf mold</name>
    <name type="synonym">Cladosporium fulvum</name>
    <dbReference type="NCBI Taxonomy" id="5499"/>
    <lineage>
        <taxon>Eukaryota</taxon>
        <taxon>Fungi</taxon>
        <taxon>Dikarya</taxon>
        <taxon>Ascomycota</taxon>
        <taxon>Pezizomycotina</taxon>
        <taxon>Dothideomycetes</taxon>
        <taxon>Dothideomycetidae</taxon>
        <taxon>Mycosphaerellales</taxon>
        <taxon>Mycosphaerellaceae</taxon>
        <taxon>Fulvia</taxon>
    </lineage>
</organism>
<dbReference type="RefSeq" id="XP_047764145.1">
    <property type="nucleotide sequence ID" value="XM_047909017.1"/>
</dbReference>
<dbReference type="KEGG" id="ffu:CLAFUR5_09869"/>
<dbReference type="GeneID" id="71989747"/>
<keyword evidence="3" id="KW-1185">Reference proteome</keyword>
<accession>A0A9Q8URG3</accession>
<evidence type="ECO:0000313" key="3">
    <source>
        <dbReference type="Proteomes" id="UP000756132"/>
    </source>
</evidence>
<feature type="compositionally biased region" description="Basic and acidic residues" evidence="1">
    <location>
        <begin position="1"/>
        <end position="21"/>
    </location>
</feature>
<reference evidence="2" key="1">
    <citation type="submission" date="2021-12" db="EMBL/GenBank/DDBJ databases">
        <authorList>
            <person name="Zaccaron A."/>
            <person name="Stergiopoulos I."/>
        </authorList>
    </citation>
    <scope>NUCLEOTIDE SEQUENCE</scope>
    <source>
        <strain evidence="2">Race5_Kim</strain>
    </source>
</reference>
<evidence type="ECO:0000313" key="2">
    <source>
        <dbReference type="EMBL" id="UJO19779.1"/>
    </source>
</evidence>
<evidence type="ECO:0000256" key="1">
    <source>
        <dbReference type="SAM" id="MobiDB-lite"/>
    </source>
</evidence>